<name>A0AAC9XXC4_9GAMM</name>
<evidence type="ECO:0000313" key="3">
    <source>
        <dbReference type="Proteomes" id="UP000198329"/>
    </source>
</evidence>
<keyword evidence="1" id="KW-0472">Membrane</keyword>
<protein>
    <submittedName>
        <fullName evidence="2">Uncharacterized protein</fullName>
    </submittedName>
</protein>
<proteinExistence type="predicted"/>
<feature type="transmembrane region" description="Helical" evidence="1">
    <location>
        <begin position="48"/>
        <end position="65"/>
    </location>
</feature>
<organism evidence="2 3">
    <name type="scientific">Pseudoalteromonas nigrifaciens</name>
    <dbReference type="NCBI Taxonomy" id="28109"/>
    <lineage>
        <taxon>Bacteria</taxon>
        <taxon>Pseudomonadati</taxon>
        <taxon>Pseudomonadota</taxon>
        <taxon>Gammaproteobacteria</taxon>
        <taxon>Alteromonadales</taxon>
        <taxon>Pseudoalteromonadaceae</taxon>
        <taxon>Pseudoalteromonas</taxon>
    </lineage>
</organism>
<dbReference type="Proteomes" id="UP000198329">
    <property type="component" value="Chromosome I"/>
</dbReference>
<dbReference type="AlphaFoldDB" id="A0AAC9XXC4"/>
<evidence type="ECO:0000313" key="2">
    <source>
        <dbReference type="EMBL" id="ASM54271.1"/>
    </source>
</evidence>
<accession>A0AAC9XXC4</accession>
<sequence length="67" mass="7615">MLNKGHQWVELPTVKGALADVVSEEYAKKTNSEHREAIANKYKSLVNIYYISILGTILWAYSGFIKI</sequence>
<dbReference type="EMBL" id="CP011036">
    <property type="protein sequence ID" value="ASM54271.1"/>
    <property type="molecule type" value="Genomic_DNA"/>
</dbReference>
<keyword evidence="3" id="KW-1185">Reference proteome</keyword>
<keyword evidence="1" id="KW-1133">Transmembrane helix</keyword>
<dbReference type="KEGG" id="png:PNIG_a2231"/>
<evidence type="ECO:0000256" key="1">
    <source>
        <dbReference type="SAM" id="Phobius"/>
    </source>
</evidence>
<reference evidence="2 3" key="1">
    <citation type="submission" date="2015-03" db="EMBL/GenBank/DDBJ databases">
        <authorList>
            <person name="Xie B.-B."/>
            <person name="Rong J.-C."/>
            <person name="Qin Q.-L."/>
            <person name="Zhang Y.-Z."/>
        </authorList>
    </citation>
    <scope>NUCLEOTIDE SEQUENCE [LARGE SCALE GENOMIC DNA]</scope>
    <source>
        <strain evidence="2 3">KMM 661</strain>
    </source>
</reference>
<keyword evidence="1" id="KW-0812">Transmembrane</keyword>
<gene>
    <name evidence="2" type="ORF">PNIG_a2231</name>
</gene>